<organism evidence="1 2">
    <name type="scientific">Steinernema glaseri</name>
    <dbReference type="NCBI Taxonomy" id="37863"/>
    <lineage>
        <taxon>Eukaryota</taxon>
        <taxon>Metazoa</taxon>
        <taxon>Ecdysozoa</taxon>
        <taxon>Nematoda</taxon>
        <taxon>Chromadorea</taxon>
        <taxon>Rhabditida</taxon>
        <taxon>Tylenchina</taxon>
        <taxon>Panagrolaimomorpha</taxon>
        <taxon>Strongyloidoidea</taxon>
        <taxon>Steinernematidae</taxon>
        <taxon>Steinernema</taxon>
    </lineage>
</organism>
<evidence type="ECO:0000313" key="1">
    <source>
        <dbReference type="Proteomes" id="UP000095287"/>
    </source>
</evidence>
<dbReference type="WBParaSite" id="L893_g4035.t1">
    <property type="protein sequence ID" value="L893_g4035.t1"/>
    <property type="gene ID" value="L893_g4035"/>
</dbReference>
<keyword evidence="1" id="KW-1185">Reference proteome</keyword>
<evidence type="ECO:0000313" key="2">
    <source>
        <dbReference type="WBParaSite" id="L893_g4035.t1"/>
    </source>
</evidence>
<sequence>MSDEANESFVFASEL</sequence>
<protein>
    <submittedName>
        <fullName evidence="2">Uncharacterized protein</fullName>
    </submittedName>
</protein>
<dbReference type="Proteomes" id="UP000095287">
    <property type="component" value="Unplaced"/>
</dbReference>
<reference evidence="2" key="1">
    <citation type="submission" date="2016-11" db="UniProtKB">
        <authorList>
            <consortium name="WormBaseParasite"/>
        </authorList>
    </citation>
    <scope>IDENTIFICATION</scope>
</reference>
<name>A0A1I8AAW4_9BILA</name>
<proteinExistence type="predicted"/>
<accession>A0A1I8AAW4</accession>